<dbReference type="AlphaFoldDB" id="A0A2C5X9G9"/>
<dbReference type="SUPFAM" id="SSF53474">
    <property type="entry name" value="alpha/beta-Hydrolases"/>
    <property type="match status" value="1"/>
</dbReference>
<proteinExistence type="predicted"/>
<protein>
    <recommendedName>
        <fullName evidence="2">Serine aminopeptidase S33 domain-containing protein</fullName>
    </recommendedName>
</protein>
<dbReference type="PANTHER" id="PTHR43798">
    <property type="entry name" value="MONOACYLGLYCEROL LIPASE"/>
    <property type="match status" value="1"/>
</dbReference>
<feature type="region of interest" description="Disordered" evidence="1">
    <location>
        <begin position="260"/>
        <end position="279"/>
    </location>
</feature>
<dbReference type="PANTHER" id="PTHR43798:SF33">
    <property type="entry name" value="HYDROLASE, PUTATIVE (AFU_ORTHOLOGUE AFUA_2G14860)-RELATED"/>
    <property type="match status" value="1"/>
</dbReference>
<name>A0A2C5X9G9_9HYPO</name>
<evidence type="ECO:0000259" key="2">
    <source>
        <dbReference type="Pfam" id="PF12146"/>
    </source>
</evidence>
<dbReference type="InterPro" id="IPR000073">
    <property type="entry name" value="AB_hydrolase_1"/>
</dbReference>
<comment type="caution">
    <text evidence="3">The sequence shown here is derived from an EMBL/GenBank/DDBJ whole genome shotgun (WGS) entry which is preliminary data.</text>
</comment>
<gene>
    <name evidence="3" type="ORF">CDD81_6350</name>
</gene>
<dbReference type="OrthoDB" id="408373at2759"/>
<keyword evidence="4" id="KW-1185">Reference proteome</keyword>
<dbReference type="PRINTS" id="PR00111">
    <property type="entry name" value="ABHYDROLASE"/>
</dbReference>
<dbReference type="GO" id="GO:0047372">
    <property type="term" value="F:monoacylglycerol lipase activity"/>
    <property type="evidence" value="ECO:0007669"/>
    <property type="project" value="TreeGrafter"/>
</dbReference>
<dbReference type="GO" id="GO:0046464">
    <property type="term" value="P:acylglycerol catabolic process"/>
    <property type="evidence" value="ECO:0007669"/>
    <property type="project" value="TreeGrafter"/>
</dbReference>
<dbReference type="InterPro" id="IPR029058">
    <property type="entry name" value="AB_hydrolase_fold"/>
</dbReference>
<dbReference type="InterPro" id="IPR022742">
    <property type="entry name" value="Hydrolase_4"/>
</dbReference>
<dbReference type="Gene3D" id="3.40.50.1820">
    <property type="entry name" value="alpha/beta hydrolase"/>
    <property type="match status" value="1"/>
</dbReference>
<sequence>MALAIPWPLSTAALVAATALATTALLVLARTALWPRRRRVLPSPLHTLAETKEPRMRLGSWLYPTDAFPGGRDVETPYGSMRVYEFGPQDGPKVLFVHGISTPCMTLSLLAQACVARGCRVMLFDLFGRGYSDGVGDLPHDARLYSSQILCALASSPLPWTGSQARLRLVGYSMGGSLAVCFANAFPDLVASLVLMAPAGLIRPTDFGTLSRILFRSGLLPDRIVTVLARRRLQAPIVASRLSPKAMAAATLAAAEATNLNRATATNKETRSRDKQQEPPLQERMLEYVRWMVLHHHGFVAAFMSCIRHAPLLDESESWRLLARRPPGSTAVLLADADEIINADHYTSHGLALVGGPDRVVWRVLPGSHDFVMTHVESVMGVLDDFWDMKKLG</sequence>
<evidence type="ECO:0000313" key="3">
    <source>
        <dbReference type="EMBL" id="PHH63019.1"/>
    </source>
</evidence>
<dbReference type="Pfam" id="PF12146">
    <property type="entry name" value="Hydrolase_4"/>
    <property type="match status" value="1"/>
</dbReference>
<evidence type="ECO:0000256" key="1">
    <source>
        <dbReference type="SAM" id="MobiDB-lite"/>
    </source>
</evidence>
<organism evidence="3 4">
    <name type="scientific">Ophiocordyceps australis</name>
    <dbReference type="NCBI Taxonomy" id="1399860"/>
    <lineage>
        <taxon>Eukaryota</taxon>
        <taxon>Fungi</taxon>
        <taxon>Dikarya</taxon>
        <taxon>Ascomycota</taxon>
        <taxon>Pezizomycotina</taxon>
        <taxon>Sordariomycetes</taxon>
        <taxon>Hypocreomycetidae</taxon>
        <taxon>Hypocreales</taxon>
        <taxon>Ophiocordycipitaceae</taxon>
        <taxon>Ophiocordyceps</taxon>
    </lineage>
</organism>
<dbReference type="Proteomes" id="UP000226192">
    <property type="component" value="Unassembled WGS sequence"/>
</dbReference>
<reference evidence="3 4" key="1">
    <citation type="submission" date="2017-06" db="EMBL/GenBank/DDBJ databases">
        <title>Ant-infecting Ophiocordyceps genomes reveal a high diversity of potential behavioral manipulation genes and a possible major role for enterotoxins.</title>
        <authorList>
            <person name="De Bekker C."/>
            <person name="Evans H.C."/>
            <person name="Brachmann A."/>
            <person name="Hughes D.P."/>
        </authorList>
    </citation>
    <scope>NUCLEOTIDE SEQUENCE [LARGE SCALE GENOMIC DNA]</scope>
    <source>
        <strain evidence="3 4">Map64</strain>
    </source>
</reference>
<dbReference type="InterPro" id="IPR050266">
    <property type="entry name" value="AB_hydrolase_sf"/>
</dbReference>
<dbReference type="EMBL" id="NJET01000058">
    <property type="protein sequence ID" value="PHH63019.1"/>
    <property type="molecule type" value="Genomic_DNA"/>
</dbReference>
<evidence type="ECO:0000313" key="4">
    <source>
        <dbReference type="Proteomes" id="UP000226192"/>
    </source>
</evidence>
<dbReference type="GO" id="GO:0016020">
    <property type="term" value="C:membrane"/>
    <property type="evidence" value="ECO:0007669"/>
    <property type="project" value="TreeGrafter"/>
</dbReference>
<feature type="domain" description="Serine aminopeptidase S33" evidence="2">
    <location>
        <begin position="93"/>
        <end position="210"/>
    </location>
</feature>
<feature type="compositionally biased region" description="Basic and acidic residues" evidence="1">
    <location>
        <begin position="268"/>
        <end position="277"/>
    </location>
</feature>
<accession>A0A2C5X9G9</accession>
<dbReference type="STRING" id="1399860.A0A2C5X9G9"/>